<accession>A0ABQ1H375</accession>
<evidence type="ECO:0000313" key="3">
    <source>
        <dbReference type="Proteomes" id="UP000618591"/>
    </source>
</evidence>
<organism evidence="2 3">
    <name type="scientific">Sphingomonas psychrolutea</name>
    <dbReference type="NCBI Taxonomy" id="1259676"/>
    <lineage>
        <taxon>Bacteria</taxon>
        <taxon>Pseudomonadati</taxon>
        <taxon>Pseudomonadota</taxon>
        <taxon>Alphaproteobacteria</taxon>
        <taxon>Sphingomonadales</taxon>
        <taxon>Sphingomonadaceae</taxon>
        <taxon>Sphingomonas</taxon>
    </lineage>
</organism>
<keyword evidence="3" id="KW-1185">Reference proteome</keyword>
<dbReference type="EMBL" id="BMDW01000021">
    <property type="protein sequence ID" value="GGA57240.1"/>
    <property type="molecule type" value="Genomic_DNA"/>
</dbReference>
<protein>
    <recommendedName>
        <fullName evidence="4">DUF2946 domain-containing protein</fullName>
    </recommendedName>
</protein>
<name>A0ABQ1H375_9SPHN</name>
<keyword evidence="1" id="KW-1133">Transmembrane helix</keyword>
<gene>
    <name evidence="2" type="ORF">GCM10011395_29600</name>
</gene>
<evidence type="ECO:0000313" key="2">
    <source>
        <dbReference type="EMBL" id="GGA57240.1"/>
    </source>
</evidence>
<reference evidence="3" key="1">
    <citation type="journal article" date="2019" name="Int. J. Syst. Evol. Microbiol.">
        <title>The Global Catalogue of Microorganisms (GCM) 10K type strain sequencing project: providing services to taxonomists for standard genome sequencing and annotation.</title>
        <authorList>
            <consortium name="The Broad Institute Genomics Platform"/>
            <consortium name="The Broad Institute Genome Sequencing Center for Infectious Disease"/>
            <person name="Wu L."/>
            <person name="Ma J."/>
        </authorList>
    </citation>
    <scope>NUCLEOTIDE SEQUENCE [LARGE SCALE GENOMIC DNA]</scope>
    <source>
        <strain evidence="3">CGMCC 1.10106</strain>
    </source>
</reference>
<feature type="transmembrane region" description="Helical" evidence="1">
    <location>
        <begin position="43"/>
        <end position="65"/>
    </location>
</feature>
<sequence>MTRLPLYFPARAAILVLLLCMLAVRVVVPQGFMWGTGADGSRALVLCSGMGAQALTPIAAAALAAQHRSDQRDHDGKTADHPCAFAAASLAVDLVRDVYPVASQPARAATPSLLHIFARPGLGLAAPPPPKTGPPASA</sequence>
<dbReference type="Proteomes" id="UP000618591">
    <property type="component" value="Unassembled WGS sequence"/>
</dbReference>
<keyword evidence="1" id="KW-0812">Transmembrane</keyword>
<dbReference type="RefSeq" id="WP_188448844.1">
    <property type="nucleotide sequence ID" value="NZ_BMDW01000021.1"/>
</dbReference>
<evidence type="ECO:0000256" key="1">
    <source>
        <dbReference type="SAM" id="Phobius"/>
    </source>
</evidence>
<feature type="transmembrane region" description="Helical" evidence="1">
    <location>
        <begin position="12"/>
        <end position="31"/>
    </location>
</feature>
<evidence type="ECO:0008006" key="4">
    <source>
        <dbReference type="Google" id="ProtNLM"/>
    </source>
</evidence>
<proteinExistence type="predicted"/>
<comment type="caution">
    <text evidence="2">The sequence shown here is derived from an EMBL/GenBank/DDBJ whole genome shotgun (WGS) entry which is preliminary data.</text>
</comment>
<keyword evidence="1" id="KW-0472">Membrane</keyword>